<accession>A0A1S8YKR6</accession>
<dbReference type="OrthoDB" id="7060796at2"/>
<organism evidence="2 3">
    <name type="scientific">Izhakiella australiensis</name>
    <dbReference type="NCBI Taxonomy" id="1926881"/>
    <lineage>
        <taxon>Bacteria</taxon>
        <taxon>Pseudomonadati</taxon>
        <taxon>Pseudomonadota</taxon>
        <taxon>Gammaproteobacteria</taxon>
        <taxon>Enterobacterales</taxon>
        <taxon>Erwiniaceae</taxon>
        <taxon>Izhakiella</taxon>
    </lineage>
</organism>
<gene>
    <name evidence="2" type="ORF">BTJ39_12815</name>
</gene>
<dbReference type="InterPro" id="IPR009883">
    <property type="entry name" value="YgfX"/>
</dbReference>
<keyword evidence="1" id="KW-0472">Membrane</keyword>
<dbReference type="Pfam" id="PF07254">
    <property type="entry name" value="Cpta_toxin"/>
    <property type="match status" value="1"/>
</dbReference>
<protein>
    <recommendedName>
        <fullName evidence="4">Toxin CptA</fullName>
    </recommendedName>
</protein>
<keyword evidence="1" id="KW-0812">Transmembrane</keyword>
<dbReference type="STRING" id="1926881.BTJ39_12815"/>
<sequence>MALWQSELYVSWRAQWLSLVLHGIVMLALLLAPWPTNYTLVWVVLLILVVLESIRSQRRISSREGAIALLPGRQLHWRNRQWSIVRRPWIGQQAILLTLRGVSGGRENLWLMRDSMSTRDWRRLRLQLLNPVATD</sequence>
<dbReference type="PIRSF" id="PIRSF020653">
    <property type="entry name" value="UCP020653"/>
    <property type="match status" value="1"/>
</dbReference>
<evidence type="ECO:0000256" key="1">
    <source>
        <dbReference type="SAM" id="Phobius"/>
    </source>
</evidence>
<proteinExistence type="predicted"/>
<evidence type="ECO:0000313" key="2">
    <source>
        <dbReference type="EMBL" id="OON39532.1"/>
    </source>
</evidence>
<keyword evidence="1" id="KW-1133">Transmembrane helix</keyword>
<keyword evidence="3" id="KW-1185">Reference proteome</keyword>
<dbReference type="Proteomes" id="UP000190667">
    <property type="component" value="Unassembled WGS sequence"/>
</dbReference>
<dbReference type="RefSeq" id="WP_078003097.1">
    <property type="nucleotide sequence ID" value="NZ_MRUL01000008.1"/>
</dbReference>
<evidence type="ECO:0000313" key="3">
    <source>
        <dbReference type="Proteomes" id="UP000190667"/>
    </source>
</evidence>
<name>A0A1S8YKR6_9GAMM</name>
<dbReference type="AlphaFoldDB" id="A0A1S8YKR6"/>
<dbReference type="EMBL" id="MRUL01000008">
    <property type="protein sequence ID" value="OON39532.1"/>
    <property type="molecule type" value="Genomic_DNA"/>
</dbReference>
<reference evidence="2 3" key="1">
    <citation type="submission" date="2016-12" db="EMBL/GenBank/DDBJ databases">
        <title>Izhakiella australiana sp. nov. of genus Izhakiella isolated from Australian desert.</title>
        <authorList>
            <person name="Ji M."/>
        </authorList>
    </citation>
    <scope>NUCLEOTIDE SEQUENCE [LARGE SCALE GENOMIC DNA]</scope>
    <source>
        <strain evidence="2 3">D4N98</strain>
    </source>
</reference>
<comment type="caution">
    <text evidence="2">The sequence shown here is derived from an EMBL/GenBank/DDBJ whole genome shotgun (WGS) entry which is preliminary data.</text>
</comment>
<evidence type="ECO:0008006" key="4">
    <source>
        <dbReference type="Google" id="ProtNLM"/>
    </source>
</evidence>
<feature type="transmembrane region" description="Helical" evidence="1">
    <location>
        <begin position="12"/>
        <end position="32"/>
    </location>
</feature>